<keyword evidence="1" id="KW-0812">Transmembrane</keyword>
<keyword evidence="2" id="KW-0496">Mitochondrion</keyword>
<dbReference type="AlphaFoldDB" id="A0A9E9FUP5"/>
<keyword evidence="1" id="KW-1133">Transmembrane helix</keyword>
<feature type="transmembrane region" description="Helical" evidence="1">
    <location>
        <begin position="132"/>
        <end position="158"/>
    </location>
</feature>
<keyword evidence="1" id="KW-0472">Membrane</keyword>
<evidence type="ECO:0000256" key="1">
    <source>
        <dbReference type="SAM" id="Phobius"/>
    </source>
</evidence>
<feature type="transmembrane region" description="Helical" evidence="1">
    <location>
        <begin position="55"/>
        <end position="78"/>
    </location>
</feature>
<accession>A0A9E9FUP5</accession>
<reference evidence="2" key="1">
    <citation type="submission" date="2022-04" db="EMBL/GenBank/DDBJ databases">
        <title>Genome skimming elucidates the evolutionary history of Octopodiformes.</title>
        <authorList>
            <person name="Taite M."/>
            <person name="Fernandez-Alvarez F."/>
            <person name="Braid H."/>
            <person name="Bush S."/>
            <person name="Bolstad K."/>
            <person name="Drewery J."/>
            <person name="Mills S."/>
            <person name="Strugnell J."/>
            <person name="Vecchione M."/>
            <person name="Villanueva R."/>
            <person name="Voight J."/>
            <person name="Allcock A.L."/>
        </authorList>
    </citation>
    <scope>NUCLEOTIDE SEQUENCE</scope>
    <source>
        <strain evidence="2">A200411</strain>
    </source>
</reference>
<dbReference type="EMBL" id="ON367806">
    <property type="protein sequence ID" value="WAP91472.1"/>
    <property type="molecule type" value="Genomic_DNA"/>
</dbReference>
<protein>
    <submittedName>
        <fullName evidence="2">NADH dehydrogenase subunit 6</fullName>
    </submittedName>
</protein>
<gene>
    <name evidence="2" type="primary">nad6</name>
</gene>
<name>A0A9E9FUP5_9MOLL</name>
<organism evidence="2">
    <name type="scientific">Luteuthis dentatus</name>
    <dbReference type="NCBI Taxonomy" id="167155"/>
    <lineage>
        <taxon>Eukaryota</taxon>
        <taxon>Metazoa</taxon>
        <taxon>Spiralia</taxon>
        <taxon>Lophotrochozoa</taxon>
        <taxon>Mollusca</taxon>
        <taxon>Cephalopoda</taxon>
        <taxon>Coleoidea</taxon>
        <taxon>Octopodiformes</taxon>
        <taxon>Octopoda</taxon>
        <taxon>Cirrata</taxon>
        <taxon>Luteuthidae</taxon>
        <taxon>Luteuthis</taxon>
    </lineage>
</organism>
<sequence length="170" mass="20052">MSLMLLLSIMFSLISFSIMIIQPLSLGFMLMILSITSSILVSFITYSWYGYMLFLVYIGGMLVMFMYVVSLIPNLIFLSLKMMMFFFFFFMCMLMVFLFTLYSYMDLSSMEFMYMNMNLMSMGNSGLIMMEYNFFCYILLGVLLLFVLISVVKICYYCNGPLRVFKYKYA</sequence>
<evidence type="ECO:0000313" key="2">
    <source>
        <dbReference type="EMBL" id="WAP91472.1"/>
    </source>
</evidence>
<proteinExistence type="predicted"/>
<geneLocation type="mitochondrion" evidence="2"/>
<feature type="transmembrane region" description="Helical" evidence="1">
    <location>
        <begin position="85"/>
        <end position="105"/>
    </location>
</feature>